<keyword evidence="2" id="KW-0732">Signal</keyword>
<feature type="signal peptide" evidence="2">
    <location>
        <begin position="1"/>
        <end position="22"/>
    </location>
</feature>
<evidence type="ECO:0000313" key="3">
    <source>
        <dbReference type="EMBL" id="SKC62030.1"/>
    </source>
</evidence>
<dbReference type="PROSITE" id="PS51257">
    <property type="entry name" value="PROKAR_LIPOPROTEIN"/>
    <property type="match status" value="1"/>
</dbReference>
<feature type="compositionally biased region" description="Pro residues" evidence="1">
    <location>
        <begin position="25"/>
        <end position="36"/>
    </location>
</feature>
<dbReference type="RefSeq" id="WP_079723919.1">
    <property type="nucleotide sequence ID" value="NZ_BMCL01000002.1"/>
</dbReference>
<accession>A0A1T5KEG9</accession>
<dbReference type="Proteomes" id="UP000190341">
    <property type="component" value="Unassembled WGS sequence"/>
</dbReference>
<dbReference type="AlphaFoldDB" id="A0A1T5KEG9"/>
<feature type="region of interest" description="Disordered" evidence="1">
    <location>
        <begin position="23"/>
        <end position="89"/>
    </location>
</feature>
<proteinExistence type="predicted"/>
<feature type="chain" id="PRO_5012617443" description="Lipoprotein" evidence="2">
    <location>
        <begin position="23"/>
        <end position="89"/>
    </location>
</feature>
<evidence type="ECO:0000256" key="2">
    <source>
        <dbReference type="SAM" id="SignalP"/>
    </source>
</evidence>
<feature type="compositionally biased region" description="Low complexity" evidence="1">
    <location>
        <begin position="73"/>
        <end position="89"/>
    </location>
</feature>
<dbReference type="EMBL" id="FUZV01000001">
    <property type="protein sequence ID" value="SKC62030.1"/>
    <property type="molecule type" value="Genomic_DNA"/>
</dbReference>
<evidence type="ECO:0008006" key="5">
    <source>
        <dbReference type="Google" id="ProtNLM"/>
    </source>
</evidence>
<evidence type="ECO:0000313" key="4">
    <source>
        <dbReference type="Proteomes" id="UP000190341"/>
    </source>
</evidence>
<reference evidence="3 4" key="1">
    <citation type="submission" date="2017-02" db="EMBL/GenBank/DDBJ databases">
        <authorList>
            <person name="Peterson S.W."/>
        </authorList>
    </citation>
    <scope>NUCLEOTIDE SEQUENCE [LARGE SCALE GENOMIC DNA]</scope>
    <source>
        <strain evidence="3 4">P15</strain>
    </source>
</reference>
<protein>
    <recommendedName>
        <fullName evidence="5">Lipoprotein</fullName>
    </recommendedName>
</protein>
<sequence length="89" mass="9361">MKPQPRFLVPFLLVLATLMLGACRPTPPPTEQPPEPTAQSAPADAAGDAKATQMRDAIQAPLDKARAVQDATQKAADQQRAAIDAATTQ</sequence>
<gene>
    <name evidence="3" type="ORF">SAMN06296058_1634</name>
</gene>
<feature type="compositionally biased region" description="Low complexity" evidence="1">
    <location>
        <begin position="37"/>
        <end position="52"/>
    </location>
</feature>
<keyword evidence="4" id="KW-1185">Reference proteome</keyword>
<organism evidence="3 4">
    <name type="scientific">Pseudoxanthomonas indica</name>
    <dbReference type="NCBI Taxonomy" id="428993"/>
    <lineage>
        <taxon>Bacteria</taxon>
        <taxon>Pseudomonadati</taxon>
        <taxon>Pseudomonadota</taxon>
        <taxon>Gammaproteobacteria</taxon>
        <taxon>Lysobacterales</taxon>
        <taxon>Lysobacteraceae</taxon>
        <taxon>Pseudoxanthomonas</taxon>
    </lineage>
</organism>
<name>A0A1T5KEG9_9GAMM</name>
<evidence type="ECO:0000256" key="1">
    <source>
        <dbReference type="SAM" id="MobiDB-lite"/>
    </source>
</evidence>